<protein>
    <submittedName>
        <fullName evidence="1">UreF protein</fullName>
    </submittedName>
</protein>
<dbReference type="InterPro" id="IPR002639">
    <property type="entry name" value="UreF"/>
</dbReference>
<name>A0A366HEK7_9BACT</name>
<dbReference type="Proteomes" id="UP000253426">
    <property type="component" value="Unassembled WGS sequence"/>
</dbReference>
<dbReference type="OrthoDB" id="193358at2"/>
<dbReference type="Gene3D" id="1.10.4190.10">
    <property type="entry name" value="Urease accessory protein UreF"/>
    <property type="match status" value="1"/>
</dbReference>
<sequence length="224" mass="24963">MSVIARFPRPDPKPNPLGLELTLHSEESRIEHEESLAWIRWIFQSIRARRESIVFRTVATNREGVLADWQDFAVQVWYPALAPGLLRAWKAAHAEDLEGLLDAGKELGATLPEDVRESSAAAGELLLKATHGAKYPGVLGRMRQALTQEPIDPHLAMVWASVANLFHVPPLDVLAEYLREEWLTALREHPQLHEPQGPLCFSAMAHRALREGGMMGMSGTTEGQ</sequence>
<organism evidence="1 2">
    <name type="scientific">Roseimicrobium gellanilyticum</name>
    <dbReference type="NCBI Taxonomy" id="748857"/>
    <lineage>
        <taxon>Bacteria</taxon>
        <taxon>Pseudomonadati</taxon>
        <taxon>Verrucomicrobiota</taxon>
        <taxon>Verrucomicrobiia</taxon>
        <taxon>Verrucomicrobiales</taxon>
        <taxon>Verrucomicrobiaceae</taxon>
        <taxon>Roseimicrobium</taxon>
    </lineage>
</organism>
<dbReference type="AlphaFoldDB" id="A0A366HEK7"/>
<dbReference type="EMBL" id="QNRR01000008">
    <property type="protein sequence ID" value="RBP40359.1"/>
    <property type="molecule type" value="Genomic_DNA"/>
</dbReference>
<comment type="caution">
    <text evidence="1">The sequence shown here is derived from an EMBL/GenBank/DDBJ whole genome shotgun (WGS) entry which is preliminary data.</text>
</comment>
<dbReference type="GO" id="GO:0016151">
    <property type="term" value="F:nickel cation binding"/>
    <property type="evidence" value="ECO:0007669"/>
    <property type="project" value="InterPro"/>
</dbReference>
<reference evidence="1 2" key="1">
    <citation type="submission" date="2018-06" db="EMBL/GenBank/DDBJ databases">
        <title>Genomic Encyclopedia of Type Strains, Phase IV (KMG-IV): sequencing the most valuable type-strain genomes for metagenomic binning, comparative biology and taxonomic classification.</title>
        <authorList>
            <person name="Goeker M."/>
        </authorList>
    </citation>
    <scope>NUCLEOTIDE SEQUENCE [LARGE SCALE GENOMIC DNA]</scope>
    <source>
        <strain evidence="1 2">DSM 25532</strain>
    </source>
</reference>
<proteinExistence type="predicted"/>
<gene>
    <name evidence="1" type="ORF">DES53_10866</name>
</gene>
<dbReference type="Pfam" id="PF01730">
    <property type="entry name" value="UreF"/>
    <property type="match status" value="1"/>
</dbReference>
<evidence type="ECO:0000313" key="2">
    <source>
        <dbReference type="Proteomes" id="UP000253426"/>
    </source>
</evidence>
<accession>A0A366HEK7</accession>
<evidence type="ECO:0000313" key="1">
    <source>
        <dbReference type="EMBL" id="RBP40359.1"/>
    </source>
</evidence>
<dbReference type="InterPro" id="IPR038277">
    <property type="entry name" value="UreF_sf"/>
</dbReference>
<keyword evidence="2" id="KW-1185">Reference proteome</keyword>